<evidence type="ECO:0000313" key="1">
    <source>
        <dbReference type="EMBL" id="GJC86245.1"/>
    </source>
</evidence>
<gene>
    <name evidence="1" type="ORF">ColLi_09083</name>
</gene>
<sequence length="61" mass="6765">MGHRPSHYHGSQAATTTASEAIGLIRDHERGAIQPTQGQQVKILENHVFSVKSPLHQPTRR</sequence>
<protein>
    <submittedName>
        <fullName evidence="1">Uncharacterized protein</fullName>
    </submittedName>
</protein>
<comment type="caution">
    <text evidence="1">The sequence shown here is derived from an EMBL/GenBank/DDBJ whole genome shotgun (WGS) entry which is preliminary data.</text>
</comment>
<proteinExistence type="predicted"/>
<organism evidence="1 2">
    <name type="scientific">Colletotrichum liriopes</name>
    <dbReference type="NCBI Taxonomy" id="708192"/>
    <lineage>
        <taxon>Eukaryota</taxon>
        <taxon>Fungi</taxon>
        <taxon>Dikarya</taxon>
        <taxon>Ascomycota</taxon>
        <taxon>Pezizomycotina</taxon>
        <taxon>Sordariomycetes</taxon>
        <taxon>Hypocreomycetidae</taxon>
        <taxon>Glomerellales</taxon>
        <taxon>Glomerellaceae</taxon>
        <taxon>Colletotrichum</taxon>
        <taxon>Colletotrichum spaethianum species complex</taxon>
    </lineage>
</organism>
<dbReference type="EMBL" id="BPPX01000021">
    <property type="protein sequence ID" value="GJC86245.1"/>
    <property type="molecule type" value="Genomic_DNA"/>
</dbReference>
<dbReference type="AlphaFoldDB" id="A0AA37LUV4"/>
<keyword evidence="2" id="KW-1185">Reference proteome</keyword>
<accession>A0AA37LUV4</accession>
<evidence type="ECO:0000313" key="2">
    <source>
        <dbReference type="Proteomes" id="UP001055172"/>
    </source>
</evidence>
<dbReference type="Proteomes" id="UP001055172">
    <property type="component" value="Unassembled WGS sequence"/>
</dbReference>
<name>A0AA37LUV4_9PEZI</name>
<reference evidence="1 2" key="1">
    <citation type="submission" date="2021-07" db="EMBL/GenBank/DDBJ databases">
        <title>Genome data of Colletotrichum spaethianum.</title>
        <authorList>
            <person name="Utami Y.D."/>
            <person name="Hiruma K."/>
        </authorList>
    </citation>
    <scope>NUCLEOTIDE SEQUENCE [LARGE SCALE GENOMIC DNA]</scope>
    <source>
        <strain evidence="1 2">MAFF 242679</strain>
    </source>
</reference>